<evidence type="ECO:0000313" key="2">
    <source>
        <dbReference type="EMBL" id="GAI13999.1"/>
    </source>
</evidence>
<gene>
    <name evidence="2" type="ORF">S06H3_15976</name>
</gene>
<dbReference type="GO" id="GO:0003993">
    <property type="term" value="F:acid phosphatase activity"/>
    <property type="evidence" value="ECO:0007669"/>
    <property type="project" value="InterPro"/>
</dbReference>
<accession>X1N5V8</accession>
<name>X1N5V8_9ZZZZ</name>
<comment type="caution">
    <text evidence="2">The sequence shown here is derived from an EMBL/GenBank/DDBJ whole genome shotgun (WGS) entry which is preliminary data.</text>
</comment>
<dbReference type="InterPro" id="IPR008963">
    <property type="entry name" value="Purple_acid_Pase-like_N"/>
</dbReference>
<feature type="non-terminal residue" evidence="2">
    <location>
        <position position="267"/>
    </location>
</feature>
<dbReference type="Pfam" id="PF16656">
    <property type="entry name" value="Pur_ac_phosph_N"/>
    <property type="match status" value="1"/>
</dbReference>
<proteinExistence type="predicted"/>
<dbReference type="GO" id="GO:0046872">
    <property type="term" value="F:metal ion binding"/>
    <property type="evidence" value="ECO:0007669"/>
    <property type="project" value="InterPro"/>
</dbReference>
<organism evidence="2">
    <name type="scientific">marine sediment metagenome</name>
    <dbReference type="NCBI Taxonomy" id="412755"/>
    <lineage>
        <taxon>unclassified sequences</taxon>
        <taxon>metagenomes</taxon>
        <taxon>ecological metagenomes</taxon>
    </lineage>
</organism>
<protein>
    <recommendedName>
        <fullName evidence="1">Purple acid phosphatase N-terminal domain-containing protein</fullName>
    </recommendedName>
</protein>
<dbReference type="Gene3D" id="2.60.40.380">
    <property type="entry name" value="Purple acid phosphatase-like, N-terminal"/>
    <property type="match status" value="1"/>
</dbReference>
<dbReference type="AlphaFoldDB" id="X1N5V8"/>
<dbReference type="EMBL" id="BARV01007882">
    <property type="protein sequence ID" value="GAI13999.1"/>
    <property type="molecule type" value="Genomic_DNA"/>
</dbReference>
<dbReference type="InterPro" id="IPR015914">
    <property type="entry name" value="PAPs_N"/>
</dbReference>
<reference evidence="2" key="1">
    <citation type="journal article" date="2014" name="Front. Microbiol.">
        <title>High frequency of phylogenetically diverse reductive dehalogenase-homologous genes in deep subseafloor sedimentary metagenomes.</title>
        <authorList>
            <person name="Kawai M."/>
            <person name="Futagami T."/>
            <person name="Toyoda A."/>
            <person name="Takaki Y."/>
            <person name="Nishi S."/>
            <person name="Hori S."/>
            <person name="Arai W."/>
            <person name="Tsubouchi T."/>
            <person name="Morono Y."/>
            <person name="Uchiyama I."/>
            <person name="Ito T."/>
            <person name="Fujiyama A."/>
            <person name="Inagaki F."/>
            <person name="Takami H."/>
        </authorList>
    </citation>
    <scope>NUCLEOTIDE SEQUENCE</scope>
    <source>
        <strain evidence="2">Expedition CK06-06</strain>
    </source>
</reference>
<feature type="domain" description="Purple acid phosphatase N-terminal" evidence="1">
    <location>
        <begin position="188"/>
        <end position="264"/>
    </location>
</feature>
<evidence type="ECO:0000259" key="1">
    <source>
        <dbReference type="Pfam" id="PF16656"/>
    </source>
</evidence>
<sequence length="267" mass="29536">MNKAIKTILIISIAVFGSLTMANSVQAVPPLDVDFEKTPLFSEANFLPGDTVTRWVRVTNNTGEDKEIGVKVINDFDPNGLGDHLNIKIKEGDDTHYENTLTQFFSETDGIPLSTLTNEQNTQYDFSITFFPETGNDYQGKSLGFDLEIGYFEEEGGGEGGQTLTTFGGGGVAILGLNIFDEKLDDVSQNSATITWRTNLDATSQIIYSSENESHNFDHNNPPYFGYAHVYPEPEDSTLKTGHNLTIPNLEQCTTYYYRIVARTSPG</sequence>
<dbReference type="SUPFAM" id="SSF49363">
    <property type="entry name" value="Purple acid phosphatase, N-terminal domain"/>
    <property type="match status" value="1"/>
</dbReference>